<feature type="transmembrane region" description="Helical" evidence="1">
    <location>
        <begin position="47"/>
        <end position="69"/>
    </location>
</feature>
<name>A0A844Y610_9SPHN</name>
<gene>
    <name evidence="2" type="ORF">GRI47_00380</name>
</gene>
<feature type="transmembrane region" description="Helical" evidence="1">
    <location>
        <begin position="76"/>
        <end position="97"/>
    </location>
</feature>
<dbReference type="OrthoDB" id="5875348at2"/>
<evidence type="ECO:0000313" key="3">
    <source>
        <dbReference type="Proteomes" id="UP000430272"/>
    </source>
</evidence>
<protein>
    <recommendedName>
        <fullName evidence="4">DUF4345 domain-containing protein</fullName>
    </recommendedName>
</protein>
<reference evidence="2 3" key="1">
    <citation type="submission" date="2019-12" db="EMBL/GenBank/DDBJ databases">
        <title>Genomic-based taxomic classification of the family Erythrobacteraceae.</title>
        <authorList>
            <person name="Xu L."/>
        </authorList>
    </citation>
    <scope>NUCLEOTIDE SEQUENCE [LARGE SCALE GENOMIC DNA]</scope>
    <source>
        <strain evidence="2 3">JCM 17468</strain>
    </source>
</reference>
<dbReference type="AlphaFoldDB" id="A0A844Y610"/>
<keyword evidence="1" id="KW-1133">Transmembrane helix</keyword>
<keyword evidence="1" id="KW-0812">Transmembrane</keyword>
<evidence type="ECO:0000313" key="2">
    <source>
        <dbReference type="EMBL" id="MXO52462.1"/>
    </source>
</evidence>
<keyword evidence="1" id="KW-0472">Membrane</keyword>
<keyword evidence="3" id="KW-1185">Reference proteome</keyword>
<organism evidence="2 3">
    <name type="scientific">Qipengyuania pelagi</name>
    <dbReference type="NCBI Taxonomy" id="994320"/>
    <lineage>
        <taxon>Bacteria</taxon>
        <taxon>Pseudomonadati</taxon>
        <taxon>Pseudomonadota</taxon>
        <taxon>Alphaproteobacteria</taxon>
        <taxon>Sphingomonadales</taxon>
        <taxon>Erythrobacteraceae</taxon>
        <taxon>Qipengyuania</taxon>
    </lineage>
</organism>
<accession>A0A844Y610</accession>
<dbReference type="RefSeq" id="WP_160659445.1">
    <property type="nucleotide sequence ID" value="NZ_BAABDV010000001.1"/>
</dbReference>
<proteinExistence type="predicted"/>
<comment type="caution">
    <text evidence="2">The sequence shown here is derived from an EMBL/GenBank/DDBJ whole genome shotgun (WGS) entry which is preliminary data.</text>
</comment>
<evidence type="ECO:0000256" key="1">
    <source>
        <dbReference type="SAM" id="Phobius"/>
    </source>
</evidence>
<feature type="transmembrane region" description="Helical" evidence="1">
    <location>
        <begin position="103"/>
        <end position="124"/>
    </location>
</feature>
<dbReference type="EMBL" id="WTYD01000001">
    <property type="protein sequence ID" value="MXO52462.1"/>
    <property type="molecule type" value="Genomic_DNA"/>
</dbReference>
<sequence length="136" mass="14556">MHFVLSAIIALLALLDLMLGVGFLVNPAASGADFGLSAGSAAAEGLSAMRADFAAFFLVAAGFMALGAWRRRGDVLTVPLALFAIAFTGRLINLLVVGSYEGWWLPMLVELGHVAALGLAIRVWPWRRRRSKFRVG</sequence>
<dbReference type="Proteomes" id="UP000430272">
    <property type="component" value="Unassembled WGS sequence"/>
</dbReference>
<evidence type="ECO:0008006" key="4">
    <source>
        <dbReference type="Google" id="ProtNLM"/>
    </source>
</evidence>